<gene>
    <name evidence="10" type="ORF">EX30DRAFT_318721</name>
</gene>
<keyword evidence="6" id="KW-0067">ATP-binding</keyword>
<reference evidence="10 11" key="1">
    <citation type="submission" date="2019-04" db="EMBL/GenBank/DDBJ databases">
        <title>Comparative genomics and transcriptomics to analyze fruiting body development in filamentous ascomycetes.</title>
        <authorList>
            <consortium name="DOE Joint Genome Institute"/>
            <person name="Lutkenhaus R."/>
            <person name="Traeger S."/>
            <person name="Breuer J."/>
            <person name="Kuo A."/>
            <person name="Lipzen A."/>
            <person name="Pangilinan J."/>
            <person name="Dilworth D."/>
            <person name="Sandor L."/>
            <person name="Poggeler S."/>
            <person name="Barry K."/>
            <person name="Grigoriev I.V."/>
            <person name="Nowrousian M."/>
        </authorList>
    </citation>
    <scope>NUCLEOTIDE SEQUENCE [LARGE SCALE GENOMIC DNA]</scope>
    <source>
        <strain evidence="10 11">CBS 389.68</strain>
    </source>
</reference>
<evidence type="ECO:0000256" key="3">
    <source>
        <dbReference type="ARBA" id="ARBA00022723"/>
    </source>
</evidence>
<dbReference type="PROSITE" id="PS51981">
    <property type="entry name" value="ZF_RZ"/>
    <property type="match status" value="1"/>
</dbReference>
<dbReference type="FunFam" id="3.40.50.300:FF:001660">
    <property type="entry name" value="NF-X1 finger and helicase protein, putative"/>
    <property type="match status" value="1"/>
</dbReference>
<dbReference type="Pfam" id="PF13087">
    <property type="entry name" value="AAA_12"/>
    <property type="match status" value="1"/>
</dbReference>
<dbReference type="GO" id="GO:0004386">
    <property type="term" value="F:helicase activity"/>
    <property type="evidence" value="ECO:0007669"/>
    <property type="project" value="InterPro"/>
</dbReference>
<keyword evidence="3" id="KW-0479">Metal-binding</keyword>
<name>A0A4S2MYE1_9PEZI</name>
<dbReference type="CDD" id="cd17936">
    <property type="entry name" value="EEXXEc_NFX1"/>
    <property type="match status" value="1"/>
</dbReference>
<dbReference type="EMBL" id="ML220118">
    <property type="protein sequence ID" value="TGZ81583.1"/>
    <property type="molecule type" value="Genomic_DNA"/>
</dbReference>
<dbReference type="SMART" id="SM00438">
    <property type="entry name" value="ZnF_NFX"/>
    <property type="match status" value="5"/>
</dbReference>
<evidence type="ECO:0000256" key="1">
    <source>
        <dbReference type="ARBA" id="ARBA00004496"/>
    </source>
</evidence>
<organism evidence="10 11">
    <name type="scientific">Ascodesmis nigricans</name>
    <dbReference type="NCBI Taxonomy" id="341454"/>
    <lineage>
        <taxon>Eukaryota</taxon>
        <taxon>Fungi</taxon>
        <taxon>Dikarya</taxon>
        <taxon>Ascomycota</taxon>
        <taxon>Pezizomycotina</taxon>
        <taxon>Pezizomycetes</taxon>
        <taxon>Pezizales</taxon>
        <taxon>Ascodesmidaceae</taxon>
        <taxon>Ascodesmis</taxon>
    </lineage>
</organism>
<comment type="subcellular location">
    <subcellularLocation>
        <location evidence="1">Cytoplasm</location>
    </subcellularLocation>
</comment>
<dbReference type="InterPro" id="IPR041679">
    <property type="entry name" value="DNA2/NAM7-like_C"/>
</dbReference>
<dbReference type="InterPro" id="IPR047187">
    <property type="entry name" value="SF1_C_Upf1"/>
</dbReference>
<dbReference type="InParanoid" id="A0A4S2MYE1"/>
<proteinExistence type="predicted"/>
<sequence>MPPRAVEIATTALELINAGDHDLQQTVLENLGNEEGLWWLRELLEKEYILECLFSDDNYRFGIRKTMQFDFHIHCIPVLRVLTDEDLMTSIALESTVGAIYKVVYGSSGARGIKFFAQLIRHLKDLYRREMEQPKETFEEPAYLVTIAFFHMVNLNQGAVEQTQLKYLVEQLTVIIREYRGHDRYYVRKATQHLEALSHRFNIRTAAIGHPKAPAPASQRFLTQLDPPGELSRLGPRHDNDSANIEDILVLPTNEEIASRRDPYIPYHITETHNHEGISTLLDTNFRLLREDTSGMIRDTLNHVIAQWFTIVVSDDNAARKRAIRGVDMAIVVYQNIRLERFIYDHNNLKFDISFDQPYPSITDMKPRDREAWWEEARILARGSLLALMQNKQTMFFSVADRIVVKEEKKNPDAPDHEPAKKKHESGIFDLATNPKRAMIRLELTEPSAPGIPSLLMELATSSIQESILVEFPRLLFASFDPVLKCLKEVHGKYSVPFSQWLAPSPGAELEHINGILAIPPPLYMTQHQDTTLDLQCVTSDGHRLTHSIESPVSIEALKKHTTLDNGQALSLKHAFQTGLALIQGPPGTGKSYVGVQLAKVLLANAKNLGLGPILCVTYTNHALDQFLEHLLDSGEKNIVRIGSRSKSERLQERMLSKLRFNHRQTRLEWRKMKEIEADMKMTGADLITCLERMRVAGSVDNIEKFLEVSYSDLADTLFDIASTDPKLDSDGFQQVQNKKYGKKDLYRLWTKNQPHPRRGRQVSVESNRPLEELSLIGDVWDTTPIERRTLLVHWETRIRKNLEDLFAQLLEEHTKWQTAFKRLRFETDRQCLSAARVIGVTSTSLASNAALLRSVQCKVLIIEEAGEVLEPHTIISLIPTIEHCILIGDHQQLRPQINTYDLSIESSQGKAHALDMSLFERLAVHGVSGYKVPIAQLDVQRRMHPWISDLIRHTLYPQLVDHSSTPCHPYVAGIRSRLFWLDHKYEEDGASQTGIQKDTSKCNEWEANMCVALVQHLSRQGVYKKDDIAVLTPYLGQLRKLRDKFRTICNISTIALDDRDVADLEEQDQKEGKEGETVENGPNLHVHNIISGLRLATVDNFQGEEAKVVIVSLVRSNHDRKVGFLRTSNRINVLLSRAQHGMYLIGNASTAEGIPMWNDIIRMLRMTARLGHYLELECPRHPNKTICVESPDDFNNFAPEGGCSAKCDRRLACGHACEVKCHSDYLHDSVRCLQNCLRSFPHCNHPCPKKCYEKCGNCRVPITSNITLPCGHIPKSVRCFETQELEKVRCYHSVTRVVEKCQHAAIVSCCTNMAFYRCQKLCKALLPCGHACQRKCGECHETDTVSHGPCKTPCGRLFTTCNHTCESPCHNGTPCGTCKKKCDIDCAHSKCSKDCGKPCVPCAEECTAGCVHQGKCRMPCAVPCDILPCDLRCQSVLECGHQCPSICGERCPDPVDGCPVCAASDVLDKLVDLITMQTLREVDVDEDPLIILPCKHVYTVSTLDGHMGMNQVYHVTSTGRVSSPKQFSKVPVKNCPECRYPLRTVHRYNRIVKAGLIDQATKRFMSHAALQFQEYLQKIKGWESAIEEIVEAFIARRRIIKSNDAGFFTRYIKETTAYLSELNRFHASLQTDEHPYGRMSALVQATRRKHGTPPMYQVDGSEIQHGFSLKTAALRLRLAWAVIHNHSKALEAIKLTNASKEVFKSQWEKVLHPQLRRYRSTATELASDATKRKFFYQELEGTIYAAMFTGLMYRYVPAYCELDEVEREKQLAYQSLEQCEARMTSATKSLVKDLVQAQLMLEDSTFHTEVSTEEKAEVYEAMAAGYQGTQNWYYCENKHPFTVGNCGMPVQVARCPECDARIGGREHELVAGVRPADDLRARFGRMAI</sequence>
<keyword evidence="2" id="KW-0963">Cytoplasm</keyword>
<dbReference type="GO" id="GO:0031048">
    <property type="term" value="P:regulatory ncRNA-mediated heterochromatin formation"/>
    <property type="evidence" value="ECO:0007669"/>
    <property type="project" value="TreeGrafter"/>
</dbReference>
<accession>A0A4S2MYE1</accession>
<dbReference type="InterPro" id="IPR046439">
    <property type="entry name" value="ZF_RZ_dom"/>
</dbReference>
<dbReference type="STRING" id="341454.A0A4S2MYE1"/>
<dbReference type="SUPFAM" id="SSF52540">
    <property type="entry name" value="P-loop containing nucleoside triphosphate hydrolases"/>
    <property type="match status" value="1"/>
</dbReference>
<dbReference type="OrthoDB" id="2423195at2759"/>
<keyword evidence="6" id="KW-0547">Nucleotide-binding</keyword>
<dbReference type="InterPro" id="IPR041677">
    <property type="entry name" value="DNA2/NAM7_AAA_11"/>
</dbReference>
<dbReference type="InterPro" id="IPR045055">
    <property type="entry name" value="DNA2/NAM7-like"/>
</dbReference>
<evidence type="ECO:0000256" key="5">
    <source>
        <dbReference type="ARBA" id="ARBA00022771"/>
    </source>
</evidence>
<dbReference type="Pfam" id="PF13086">
    <property type="entry name" value="AAA_11"/>
    <property type="match status" value="1"/>
</dbReference>
<dbReference type="GO" id="GO:0005737">
    <property type="term" value="C:cytoplasm"/>
    <property type="evidence" value="ECO:0007669"/>
    <property type="project" value="UniProtKB-SubCell"/>
</dbReference>
<feature type="domain" description="RZ-type" evidence="9">
    <location>
        <begin position="1811"/>
        <end position="1886"/>
    </location>
</feature>
<keyword evidence="10" id="KW-0378">Hydrolase</keyword>
<dbReference type="CDD" id="cd06008">
    <property type="entry name" value="NF-X1-zinc-finger"/>
    <property type="match status" value="1"/>
</dbReference>
<evidence type="ECO:0000313" key="10">
    <source>
        <dbReference type="EMBL" id="TGZ81583.1"/>
    </source>
</evidence>
<keyword evidence="11" id="KW-1185">Reference proteome</keyword>
<dbReference type="Proteomes" id="UP000298138">
    <property type="component" value="Unassembled WGS sequence"/>
</dbReference>
<dbReference type="GO" id="GO:0002376">
    <property type="term" value="P:immune system process"/>
    <property type="evidence" value="ECO:0007669"/>
    <property type="project" value="UniProtKB-KW"/>
</dbReference>
<dbReference type="GO" id="GO:0008270">
    <property type="term" value="F:zinc ion binding"/>
    <property type="evidence" value="ECO:0007669"/>
    <property type="project" value="UniProtKB-KW"/>
</dbReference>
<dbReference type="InterPro" id="IPR027417">
    <property type="entry name" value="P-loop_NTPase"/>
</dbReference>
<keyword evidence="7" id="KW-0862">Zinc</keyword>
<evidence type="ECO:0000256" key="2">
    <source>
        <dbReference type="ARBA" id="ARBA00022490"/>
    </source>
</evidence>
<evidence type="ECO:0000256" key="6">
    <source>
        <dbReference type="ARBA" id="ARBA00022806"/>
    </source>
</evidence>
<keyword evidence="8" id="KW-0391">Immunity</keyword>
<dbReference type="InterPro" id="IPR000967">
    <property type="entry name" value="Znf_NFX1"/>
</dbReference>
<dbReference type="Gene3D" id="3.40.50.300">
    <property type="entry name" value="P-loop containing nucleotide triphosphate hydrolases"/>
    <property type="match status" value="2"/>
</dbReference>
<keyword evidence="6" id="KW-0347">Helicase</keyword>
<dbReference type="CDD" id="cd18808">
    <property type="entry name" value="SF1_C_Upf1"/>
    <property type="match status" value="1"/>
</dbReference>
<protein>
    <submittedName>
        <fullName evidence="10">P-loop containing nucleoside triphosphate hydrolase protein</fullName>
    </submittedName>
</protein>
<evidence type="ECO:0000256" key="4">
    <source>
        <dbReference type="ARBA" id="ARBA00022737"/>
    </source>
</evidence>
<dbReference type="Pfam" id="PF20173">
    <property type="entry name" value="ZnF_RZ-type"/>
    <property type="match status" value="1"/>
</dbReference>
<dbReference type="PANTHER" id="PTHR10887:SF445">
    <property type="entry name" value="NFX1-TYPE ZINC FINGER-CONTAINING PROTEIN 1"/>
    <property type="match status" value="1"/>
</dbReference>
<evidence type="ECO:0000256" key="7">
    <source>
        <dbReference type="ARBA" id="ARBA00022833"/>
    </source>
</evidence>
<dbReference type="PANTHER" id="PTHR10887">
    <property type="entry name" value="DNA2/NAM7 HELICASE FAMILY"/>
    <property type="match status" value="1"/>
</dbReference>
<keyword evidence="5" id="KW-0863">Zinc-finger</keyword>
<dbReference type="GO" id="GO:0016787">
    <property type="term" value="F:hydrolase activity"/>
    <property type="evidence" value="ECO:0007669"/>
    <property type="project" value="UniProtKB-KW"/>
</dbReference>
<evidence type="ECO:0000313" key="11">
    <source>
        <dbReference type="Proteomes" id="UP000298138"/>
    </source>
</evidence>
<dbReference type="GO" id="GO:0031380">
    <property type="term" value="C:nuclear RNA-directed RNA polymerase complex"/>
    <property type="evidence" value="ECO:0007669"/>
    <property type="project" value="TreeGrafter"/>
</dbReference>
<evidence type="ECO:0000256" key="8">
    <source>
        <dbReference type="ARBA" id="ARBA00022859"/>
    </source>
</evidence>
<keyword evidence="4" id="KW-0677">Repeat</keyword>
<evidence type="ECO:0000259" key="9">
    <source>
        <dbReference type="PROSITE" id="PS51981"/>
    </source>
</evidence>